<evidence type="ECO:0008006" key="3">
    <source>
        <dbReference type="Google" id="ProtNLM"/>
    </source>
</evidence>
<feature type="non-terminal residue" evidence="1">
    <location>
        <position position="93"/>
    </location>
</feature>
<comment type="caution">
    <text evidence="1">The sequence shown here is derived from an EMBL/GenBank/DDBJ whole genome shotgun (WGS) entry which is preliminary data.</text>
</comment>
<protein>
    <recommendedName>
        <fullName evidence="3">RHS repeat-associated core domain-containing protein</fullName>
    </recommendedName>
</protein>
<evidence type="ECO:0000313" key="1">
    <source>
        <dbReference type="EMBL" id="PWG77819.1"/>
    </source>
</evidence>
<dbReference type="EMBL" id="QEAS01000148">
    <property type="protein sequence ID" value="PWG77819.1"/>
    <property type="molecule type" value="Genomic_DNA"/>
</dbReference>
<gene>
    <name evidence="1" type="ORF">DDR33_25495</name>
</gene>
<dbReference type="Proteomes" id="UP000245647">
    <property type="component" value="Unassembled WGS sequence"/>
</dbReference>
<dbReference type="AlphaFoldDB" id="A0A2U2P9J5"/>
<proteinExistence type="predicted"/>
<feature type="non-terminal residue" evidence="1">
    <location>
        <position position="1"/>
    </location>
</feature>
<evidence type="ECO:0000313" key="2">
    <source>
        <dbReference type="Proteomes" id="UP000245647"/>
    </source>
</evidence>
<organism evidence="1 2">
    <name type="scientific">Pararcticibacter amylolyticus</name>
    <dbReference type="NCBI Taxonomy" id="2173175"/>
    <lineage>
        <taxon>Bacteria</taxon>
        <taxon>Pseudomonadati</taxon>
        <taxon>Bacteroidota</taxon>
        <taxon>Sphingobacteriia</taxon>
        <taxon>Sphingobacteriales</taxon>
        <taxon>Sphingobacteriaceae</taxon>
        <taxon>Pararcticibacter</taxon>
    </lineage>
</organism>
<name>A0A2U2P9J5_9SPHI</name>
<reference evidence="1 2" key="1">
    <citation type="submission" date="2018-04" db="EMBL/GenBank/DDBJ databases">
        <title>Pedobacter chongqingensis sp. nov., isolated from a rottenly hemp rope.</title>
        <authorList>
            <person name="Cai Y."/>
        </authorList>
    </citation>
    <scope>NUCLEOTIDE SEQUENCE [LARGE SCALE GENOMIC DNA]</scope>
    <source>
        <strain evidence="1 2">FJ4-8</strain>
    </source>
</reference>
<sequence length="93" mass="9861">AAATPLTRGLLTAIQKRTVGAGLGNIWLLSVQFYDKRGNVVQVRSNNQLNTGLNDSRTVVPDFTGKARQVKTVQAAASSSTTVLSTLSYDHSG</sequence>
<accession>A0A2U2P9J5</accession>
<keyword evidence="2" id="KW-1185">Reference proteome</keyword>